<comment type="caution">
    <text evidence="1">The sequence shown here is derived from an EMBL/GenBank/DDBJ whole genome shotgun (WGS) entry which is preliminary data.</text>
</comment>
<name>A0ACC2RBJ8_9NEOP</name>
<sequence length="117" mass="12709">MYVNKLVVFLCVVSVVWACNNDDLRVIDSIRPESPCSSQGGICTIATDCPKGKLASERGLCPEQQRRGVECCYGVSLKETRCQKRGGGCMESCNKSLLEPLATDCPKDTKCCILVGK</sequence>
<dbReference type="EMBL" id="CM056781">
    <property type="protein sequence ID" value="KAJ8735125.1"/>
    <property type="molecule type" value="Genomic_DNA"/>
</dbReference>
<keyword evidence="2" id="KW-1185">Reference proteome</keyword>
<evidence type="ECO:0000313" key="1">
    <source>
        <dbReference type="EMBL" id="KAJ8735125.1"/>
    </source>
</evidence>
<accession>A0ACC2RBJ8</accession>
<gene>
    <name evidence="1" type="ORF">PYW08_014375</name>
</gene>
<evidence type="ECO:0000313" key="2">
    <source>
        <dbReference type="Proteomes" id="UP001231649"/>
    </source>
</evidence>
<organism evidence="1 2">
    <name type="scientific">Mythimna loreyi</name>
    <dbReference type="NCBI Taxonomy" id="667449"/>
    <lineage>
        <taxon>Eukaryota</taxon>
        <taxon>Metazoa</taxon>
        <taxon>Ecdysozoa</taxon>
        <taxon>Arthropoda</taxon>
        <taxon>Hexapoda</taxon>
        <taxon>Insecta</taxon>
        <taxon>Pterygota</taxon>
        <taxon>Neoptera</taxon>
        <taxon>Endopterygota</taxon>
        <taxon>Lepidoptera</taxon>
        <taxon>Glossata</taxon>
        <taxon>Ditrysia</taxon>
        <taxon>Noctuoidea</taxon>
        <taxon>Noctuidae</taxon>
        <taxon>Noctuinae</taxon>
        <taxon>Hadenini</taxon>
        <taxon>Mythimna</taxon>
    </lineage>
</organism>
<protein>
    <submittedName>
        <fullName evidence="1">Uncharacterized protein</fullName>
    </submittedName>
</protein>
<reference evidence="1" key="1">
    <citation type="submission" date="2023-03" db="EMBL/GenBank/DDBJ databases">
        <title>Chromosome-level genomes of two armyworms, Mythimna separata and Mythimna loreyi, provide insights into the biosynthesis and reception of sex pheromones.</title>
        <authorList>
            <person name="Zhao H."/>
        </authorList>
    </citation>
    <scope>NUCLEOTIDE SEQUENCE</scope>
    <source>
        <strain evidence="1">BeijingLab</strain>
    </source>
</reference>
<dbReference type="Proteomes" id="UP001231649">
    <property type="component" value="Chromosome 5"/>
</dbReference>
<proteinExistence type="predicted"/>